<dbReference type="InterPro" id="IPR013976">
    <property type="entry name" value="HDOD"/>
</dbReference>
<evidence type="ECO:0000313" key="2">
    <source>
        <dbReference type="EMBL" id="QSI75693.1"/>
    </source>
</evidence>
<dbReference type="PANTHER" id="PTHR33525:SF6">
    <property type="entry name" value="HDOD DOMAIN-CONTAINING PROTEIN"/>
    <property type="match status" value="1"/>
</dbReference>
<keyword evidence="3" id="KW-1185">Reference proteome</keyword>
<reference evidence="2 3" key="1">
    <citation type="submission" date="2021-02" db="EMBL/GenBank/DDBJ databases">
        <title>Niveibacterium changnyeongensis HC41.</title>
        <authorList>
            <person name="Kang M."/>
        </authorList>
    </citation>
    <scope>NUCLEOTIDE SEQUENCE [LARGE SCALE GENOMIC DNA]</scope>
    <source>
        <strain evidence="2 3">HC41</strain>
    </source>
</reference>
<dbReference type="Pfam" id="PF08668">
    <property type="entry name" value="HDOD"/>
    <property type="match status" value="1"/>
</dbReference>
<accession>A0ABX7M3F0</accession>
<dbReference type="Proteomes" id="UP000663570">
    <property type="component" value="Chromosome"/>
</dbReference>
<dbReference type="SUPFAM" id="SSF109604">
    <property type="entry name" value="HD-domain/PDEase-like"/>
    <property type="match status" value="1"/>
</dbReference>
<dbReference type="InterPro" id="IPR052340">
    <property type="entry name" value="RNase_Y/CdgJ"/>
</dbReference>
<dbReference type="PANTHER" id="PTHR33525">
    <property type="match status" value="1"/>
</dbReference>
<dbReference type="EMBL" id="CP071060">
    <property type="protein sequence ID" value="QSI75693.1"/>
    <property type="molecule type" value="Genomic_DNA"/>
</dbReference>
<name>A0ABX7M3F0_9RHOO</name>
<protein>
    <submittedName>
        <fullName evidence="2">HDOD domain-containing protein</fullName>
    </submittedName>
</protein>
<dbReference type="RefSeq" id="WP_172198090.1">
    <property type="nucleotide sequence ID" value="NZ_CP071060.1"/>
</dbReference>
<feature type="domain" description="HDOD" evidence="1">
    <location>
        <begin position="22"/>
        <end position="216"/>
    </location>
</feature>
<evidence type="ECO:0000259" key="1">
    <source>
        <dbReference type="PROSITE" id="PS51833"/>
    </source>
</evidence>
<sequence length="290" mass="31627">MTPDQTAAIDGVLGDAIRDIGIPPRPMILDSIGAEMLKETPDFHRLASLISSDVSLAAGLMKTANSPYFGFRFRARTVSQALMMLGLDVSSRAVAGLILRKVFVSVPALERFWDASARIAMVSGWLAQELGPRNGIRAEEAYTFGLFRDCGIPVLMRKFSDYGVTLKIANETSDQRFTDVEDTRHPTNHAMVGCLLAQSWWMPEETCLAIRHHHDAFALTAHQGGLPASAQRLIAMVQLAEFLFQTATGLSATREWDKLGDACLRLLDVSPDGLATLTSGTREVLAHADA</sequence>
<dbReference type="Gene3D" id="1.10.3210.10">
    <property type="entry name" value="Hypothetical protein af1432"/>
    <property type="match status" value="1"/>
</dbReference>
<dbReference type="PROSITE" id="PS51833">
    <property type="entry name" value="HDOD"/>
    <property type="match status" value="1"/>
</dbReference>
<evidence type="ECO:0000313" key="3">
    <source>
        <dbReference type="Proteomes" id="UP000663570"/>
    </source>
</evidence>
<gene>
    <name evidence="2" type="ORF">JY500_14475</name>
</gene>
<proteinExistence type="predicted"/>
<organism evidence="2 3">
    <name type="scientific">Niveibacterium microcysteis</name>
    <dbReference type="NCBI Taxonomy" id="2811415"/>
    <lineage>
        <taxon>Bacteria</taxon>
        <taxon>Pseudomonadati</taxon>
        <taxon>Pseudomonadota</taxon>
        <taxon>Betaproteobacteria</taxon>
        <taxon>Rhodocyclales</taxon>
        <taxon>Rhodocyclaceae</taxon>
        <taxon>Niveibacterium</taxon>
    </lineage>
</organism>